<dbReference type="SUPFAM" id="SSF143081">
    <property type="entry name" value="BB1717-like"/>
    <property type="match status" value="1"/>
</dbReference>
<organism evidence="1 2">
    <name type="scientific">Rhodobacter capsulatus</name>
    <name type="common">Rhodopseudomonas capsulata</name>
    <dbReference type="NCBI Taxonomy" id="1061"/>
    <lineage>
        <taxon>Bacteria</taxon>
        <taxon>Pseudomonadati</taxon>
        <taxon>Pseudomonadota</taxon>
        <taxon>Alphaproteobacteria</taxon>
        <taxon>Rhodobacterales</taxon>
        <taxon>Rhodobacter group</taxon>
        <taxon>Rhodobacter</taxon>
    </lineage>
</organism>
<proteinExistence type="predicted"/>
<evidence type="ECO:0000313" key="2">
    <source>
        <dbReference type="Proteomes" id="UP000183812"/>
    </source>
</evidence>
<dbReference type="GO" id="GO:0106300">
    <property type="term" value="P:protein-DNA covalent cross-linking repair"/>
    <property type="evidence" value="ECO:0007669"/>
    <property type="project" value="InterPro"/>
</dbReference>
<dbReference type="AlphaFoldDB" id="A0A1G7GZM1"/>
<dbReference type="InterPro" id="IPR003738">
    <property type="entry name" value="SRAP"/>
</dbReference>
<sequence length="67" mass="6969">MTRAATAAMGGLHDRMPVILNADEREAWLASTDDVAGLGAGAMLAHHPVAPFGLRDDGPELIEAMEG</sequence>
<dbReference type="GO" id="GO:0003697">
    <property type="term" value="F:single-stranded DNA binding"/>
    <property type="evidence" value="ECO:0007669"/>
    <property type="project" value="InterPro"/>
</dbReference>
<dbReference type="Pfam" id="PF02586">
    <property type="entry name" value="SRAP"/>
    <property type="match status" value="1"/>
</dbReference>
<dbReference type="Proteomes" id="UP000183812">
    <property type="component" value="Unassembled WGS sequence"/>
</dbReference>
<gene>
    <name evidence="1" type="ORF">SAMN04244550_01348</name>
</gene>
<name>A0A1G7GZM1_RHOCA</name>
<dbReference type="Gene3D" id="3.90.1680.10">
    <property type="entry name" value="SOS response associated peptidase-like"/>
    <property type="match status" value="1"/>
</dbReference>
<evidence type="ECO:0000313" key="1">
    <source>
        <dbReference type="EMBL" id="SDE93524.1"/>
    </source>
</evidence>
<reference evidence="1 2" key="1">
    <citation type="submission" date="2016-10" db="EMBL/GenBank/DDBJ databases">
        <authorList>
            <person name="de Groot N.N."/>
        </authorList>
    </citation>
    <scope>NUCLEOTIDE SEQUENCE [LARGE SCALE GENOMIC DNA]</scope>
    <source>
        <strain evidence="2">DSM 938 / 37b4</strain>
    </source>
</reference>
<protein>
    <submittedName>
        <fullName evidence="1">SOS response associated peptidase (SRAP)</fullName>
    </submittedName>
</protein>
<dbReference type="EMBL" id="FNAY01000005">
    <property type="protein sequence ID" value="SDE93524.1"/>
    <property type="molecule type" value="Genomic_DNA"/>
</dbReference>
<dbReference type="InterPro" id="IPR036590">
    <property type="entry name" value="SRAP-like"/>
</dbReference>
<accession>A0A1G7GZM1</accession>